<proteinExistence type="predicted"/>
<evidence type="ECO:0000313" key="3">
    <source>
        <dbReference type="Proteomes" id="UP001296706"/>
    </source>
</evidence>
<organism evidence="2 3">
    <name type="scientific">Pseudonocardia xinjiangensis</name>
    <dbReference type="NCBI Taxonomy" id="75289"/>
    <lineage>
        <taxon>Bacteria</taxon>
        <taxon>Bacillati</taxon>
        <taxon>Actinomycetota</taxon>
        <taxon>Actinomycetes</taxon>
        <taxon>Pseudonocardiales</taxon>
        <taxon>Pseudonocardiaceae</taxon>
        <taxon>Pseudonocardia</taxon>
    </lineage>
</organism>
<feature type="region of interest" description="Disordered" evidence="1">
    <location>
        <begin position="404"/>
        <end position="426"/>
    </location>
</feature>
<dbReference type="Proteomes" id="UP001296706">
    <property type="component" value="Unassembled WGS sequence"/>
</dbReference>
<protein>
    <submittedName>
        <fullName evidence="2">Transcriptional regulator</fullName>
    </submittedName>
</protein>
<comment type="caution">
    <text evidence="2">The sequence shown here is derived from an EMBL/GenBank/DDBJ whole genome shotgun (WGS) entry which is preliminary data.</text>
</comment>
<gene>
    <name evidence="2" type="ORF">HF577_15670</name>
</gene>
<dbReference type="RefSeq" id="WP_169396589.1">
    <property type="nucleotide sequence ID" value="NZ_BAAAJH010000036.1"/>
</dbReference>
<sequence>MPPNDQLRAARAAHPSVRAPGRGLSRAELAEMVAAEVFRSTAREVPIDAHYIAKLERGVIRWPCTEYREALRAVLSATDDAALGFRPPDHGGHAVAPLPPAYPSDGLVELAARAEVTDVGGAAVEALEEVTDLLARAYATSPPDVVLAQVRRRAAEVSTLLDQRATLTQRRRLLVTGGWLALLGATVLVDLGDRHAAATARAAAASLGREAEHIEMTAWAVEIATWTALIDQDWHRAARLAADGEALAPAGTSAAVQLAAQHARAAARLGDGATVRARLARAEAGVDRQSGGRPRDHHFVFDGRKLDGYTATSLAWLGDPAGERVAREVAERYAPGPARRLATARIDLGLILARNGRPDEAAHLGVLAADSGRLVASNTWRVTELDDLLAPRRDIAEVAELHERCGDGRPSARDRPGGGGAGSKTL</sequence>
<feature type="region of interest" description="Disordered" evidence="1">
    <location>
        <begin position="1"/>
        <end position="20"/>
    </location>
</feature>
<evidence type="ECO:0000313" key="2">
    <source>
        <dbReference type="EMBL" id="NMH78520.1"/>
    </source>
</evidence>
<accession>A0ABX1RGL3</accession>
<evidence type="ECO:0000256" key="1">
    <source>
        <dbReference type="SAM" id="MobiDB-lite"/>
    </source>
</evidence>
<keyword evidence="3" id="KW-1185">Reference proteome</keyword>
<reference evidence="2 3" key="1">
    <citation type="submission" date="2020-04" db="EMBL/GenBank/DDBJ databases">
        <authorList>
            <person name="Klaysubun C."/>
            <person name="Duangmal K."/>
            <person name="Lipun K."/>
        </authorList>
    </citation>
    <scope>NUCLEOTIDE SEQUENCE [LARGE SCALE GENOMIC DNA]</scope>
    <source>
        <strain evidence="2 3">JCM 11839</strain>
    </source>
</reference>
<name>A0ABX1RGL3_9PSEU</name>
<feature type="compositionally biased region" description="Basic and acidic residues" evidence="1">
    <location>
        <begin position="404"/>
        <end position="416"/>
    </location>
</feature>
<feature type="compositionally biased region" description="Gly residues" evidence="1">
    <location>
        <begin position="417"/>
        <end position="426"/>
    </location>
</feature>
<dbReference type="EMBL" id="JAAXKY010000045">
    <property type="protein sequence ID" value="NMH78520.1"/>
    <property type="molecule type" value="Genomic_DNA"/>
</dbReference>